<dbReference type="EMBL" id="CP001472">
    <property type="protein sequence ID" value="ACO32916.1"/>
    <property type="molecule type" value="Genomic_DNA"/>
</dbReference>
<feature type="compositionally biased region" description="Basic and acidic residues" evidence="1">
    <location>
        <begin position="81"/>
        <end position="96"/>
    </location>
</feature>
<dbReference type="InParanoid" id="C1F3Q5"/>
<name>C1F3Q5_ACIC5</name>
<keyword evidence="3" id="KW-1185">Reference proteome</keyword>
<organism evidence="2 3">
    <name type="scientific">Acidobacterium capsulatum (strain ATCC 51196 / DSM 11244 / BCRC 80197 / JCM 7670 / NBRC 15755 / NCIMB 13165 / 161)</name>
    <dbReference type="NCBI Taxonomy" id="240015"/>
    <lineage>
        <taxon>Bacteria</taxon>
        <taxon>Pseudomonadati</taxon>
        <taxon>Acidobacteriota</taxon>
        <taxon>Terriglobia</taxon>
        <taxon>Terriglobales</taxon>
        <taxon>Acidobacteriaceae</taxon>
        <taxon>Acidobacterium</taxon>
    </lineage>
</organism>
<gene>
    <name evidence="2" type="ordered locus">ACP_2844</name>
</gene>
<dbReference type="HOGENOM" id="CLU_1406073_0_0_0"/>
<evidence type="ECO:0000313" key="3">
    <source>
        <dbReference type="Proteomes" id="UP000002207"/>
    </source>
</evidence>
<sequence length="193" mass="20454">MELLERAEAFAAKPVANVRGCGHHEDGDLDEDFAAIGVVRVAIDEVGVRQQAVKQQQHGSRINQIVQAAPQAAGHAVAQHGRADHHKEQVEGDGSQHVDGGLQGRVDGHQKVEEAEVRAGGQQQDGRVQKQRDQRQIGGPAMEREVVPMAVGPVPHGTVAHGDEHAQQQVDGNEPDGGQADVSAEIENGDSEG</sequence>
<reference evidence="2 3" key="1">
    <citation type="journal article" date="2009" name="Appl. Environ. Microbiol.">
        <title>Three genomes from the phylum Acidobacteria provide insight into the lifestyles of these microorganisms in soils.</title>
        <authorList>
            <person name="Ward N.L."/>
            <person name="Challacombe J.F."/>
            <person name="Janssen P.H."/>
            <person name="Henrissat B."/>
            <person name="Coutinho P.M."/>
            <person name="Wu M."/>
            <person name="Xie G."/>
            <person name="Haft D.H."/>
            <person name="Sait M."/>
            <person name="Badger J."/>
            <person name="Barabote R.D."/>
            <person name="Bradley B."/>
            <person name="Brettin T.S."/>
            <person name="Brinkac L.M."/>
            <person name="Bruce D."/>
            <person name="Creasy T."/>
            <person name="Daugherty S.C."/>
            <person name="Davidsen T.M."/>
            <person name="DeBoy R.T."/>
            <person name="Detter J.C."/>
            <person name="Dodson R.J."/>
            <person name="Durkin A.S."/>
            <person name="Ganapathy A."/>
            <person name="Gwinn-Giglio M."/>
            <person name="Han C.S."/>
            <person name="Khouri H."/>
            <person name="Kiss H."/>
            <person name="Kothari S.P."/>
            <person name="Madupu R."/>
            <person name="Nelson K.E."/>
            <person name="Nelson W.C."/>
            <person name="Paulsen I."/>
            <person name="Penn K."/>
            <person name="Ren Q."/>
            <person name="Rosovitz M.J."/>
            <person name="Selengut J.D."/>
            <person name="Shrivastava S."/>
            <person name="Sullivan S.A."/>
            <person name="Tapia R."/>
            <person name="Thompson L.S."/>
            <person name="Watkins K.L."/>
            <person name="Yang Q."/>
            <person name="Yu C."/>
            <person name="Zafar N."/>
            <person name="Zhou L."/>
            <person name="Kuske C.R."/>
        </authorList>
    </citation>
    <scope>NUCLEOTIDE SEQUENCE [LARGE SCALE GENOMIC DNA]</scope>
    <source>
        <strain evidence="3">ATCC 51196 / DSM 11244 / BCRC 80197 / JCM 7670 / NBRC 15755 / NCIMB 13165 / 161</strain>
    </source>
</reference>
<dbReference type="KEGG" id="aca:ACP_2844"/>
<protein>
    <submittedName>
        <fullName evidence="2">Sodium/potassium/calcium exchanger 1, putative</fullName>
    </submittedName>
</protein>
<dbReference type="Proteomes" id="UP000002207">
    <property type="component" value="Chromosome"/>
</dbReference>
<proteinExistence type="predicted"/>
<dbReference type="AlphaFoldDB" id="C1F3Q5"/>
<evidence type="ECO:0000256" key="1">
    <source>
        <dbReference type="SAM" id="MobiDB-lite"/>
    </source>
</evidence>
<feature type="region of interest" description="Disordered" evidence="1">
    <location>
        <begin position="74"/>
        <end position="99"/>
    </location>
</feature>
<accession>C1F3Q5</accession>
<feature type="region of interest" description="Disordered" evidence="1">
    <location>
        <begin position="117"/>
        <end position="193"/>
    </location>
</feature>
<evidence type="ECO:0000313" key="2">
    <source>
        <dbReference type="EMBL" id="ACO32916.1"/>
    </source>
</evidence>